<sequence length="608" mass="67017">MSKDGDPQWSRHITQVLLPLLCAAFVIIILTVLACCLTRRNTRAKGNRNATVYSLESSNDTADVGIYDVIDEVLAESKKNIFRSCRRNRLECLLVAQDNVKQKQKISALHASYKPFWTPKNHGPPPSTSGPGQLGISAEPLTNDKEQIVKDRDKEFTVLETDCSGKSVVEDEKINSDENISFRNDQDGDYETLDRYWKLKTSDNKNIVDDSATLTNSETSSVNYKESYSGLISNAQVVRQTYSMATSEHFSKDRGDFNQVLCQLSLLCPAADGKDATSKSDNVCFYCIEGISGDKEYILNVLRNSRLLVVPQCKENSDILETSPVGIVLSPIMTTAGGVKSLPLPPISLTHTTFGHQTGKHGPHGPASNGLKRSNSFQVRGKPMRENTIQTQARARASIKHPNGLNAKCSPNITTDGFVAQILSKLGPLPPLPPGESEKQKTQALDEHHNCVTPVNYSTPFKPNRLIIAPLSQHRSTSGRNDDKYSKTDHSTPGEDRCGSAVPHPRNSSGYISSLGSRMAYSESQMADNYLQDNLPDNVRNESVVKEISGQCVLDSKDRNVILIDDDHLVTEESSDGIIEADDIYFELEDGAAFLDESDDSWSFSSYC</sequence>
<evidence type="ECO:0000313" key="4">
    <source>
        <dbReference type="Proteomes" id="UP000735302"/>
    </source>
</evidence>
<name>A0AAV4AX36_9GAST</name>
<proteinExistence type="predicted"/>
<dbReference type="EMBL" id="BLXT01004610">
    <property type="protein sequence ID" value="GFO15671.1"/>
    <property type="molecule type" value="Genomic_DNA"/>
</dbReference>
<gene>
    <name evidence="3" type="ORF">PoB_004217600</name>
</gene>
<keyword evidence="4" id="KW-1185">Reference proteome</keyword>
<feature type="region of interest" description="Disordered" evidence="1">
    <location>
        <begin position="117"/>
        <end position="145"/>
    </location>
</feature>
<dbReference type="AlphaFoldDB" id="A0AAV4AX36"/>
<reference evidence="3 4" key="1">
    <citation type="journal article" date="2021" name="Elife">
        <title>Chloroplast acquisition without the gene transfer in kleptoplastic sea slugs, Plakobranchus ocellatus.</title>
        <authorList>
            <person name="Maeda T."/>
            <person name="Takahashi S."/>
            <person name="Yoshida T."/>
            <person name="Shimamura S."/>
            <person name="Takaki Y."/>
            <person name="Nagai Y."/>
            <person name="Toyoda A."/>
            <person name="Suzuki Y."/>
            <person name="Arimoto A."/>
            <person name="Ishii H."/>
            <person name="Satoh N."/>
            <person name="Nishiyama T."/>
            <person name="Hasebe M."/>
            <person name="Maruyama T."/>
            <person name="Minagawa J."/>
            <person name="Obokata J."/>
            <person name="Shigenobu S."/>
        </authorList>
    </citation>
    <scope>NUCLEOTIDE SEQUENCE [LARGE SCALE GENOMIC DNA]</scope>
</reference>
<dbReference type="PROSITE" id="PS51257">
    <property type="entry name" value="PROKAR_LIPOPROTEIN"/>
    <property type="match status" value="1"/>
</dbReference>
<feature type="region of interest" description="Disordered" evidence="1">
    <location>
        <begin position="471"/>
        <end position="509"/>
    </location>
</feature>
<keyword evidence="2" id="KW-1133">Transmembrane helix</keyword>
<accession>A0AAV4AX36</accession>
<organism evidence="3 4">
    <name type="scientific">Plakobranchus ocellatus</name>
    <dbReference type="NCBI Taxonomy" id="259542"/>
    <lineage>
        <taxon>Eukaryota</taxon>
        <taxon>Metazoa</taxon>
        <taxon>Spiralia</taxon>
        <taxon>Lophotrochozoa</taxon>
        <taxon>Mollusca</taxon>
        <taxon>Gastropoda</taxon>
        <taxon>Heterobranchia</taxon>
        <taxon>Euthyneura</taxon>
        <taxon>Panpulmonata</taxon>
        <taxon>Sacoglossa</taxon>
        <taxon>Placobranchoidea</taxon>
        <taxon>Plakobranchidae</taxon>
        <taxon>Plakobranchus</taxon>
    </lineage>
</organism>
<keyword evidence="2" id="KW-0812">Transmembrane</keyword>
<evidence type="ECO:0000313" key="3">
    <source>
        <dbReference type="EMBL" id="GFO15671.1"/>
    </source>
</evidence>
<evidence type="ECO:0000256" key="2">
    <source>
        <dbReference type="SAM" id="Phobius"/>
    </source>
</evidence>
<feature type="compositionally biased region" description="Basic and acidic residues" evidence="1">
    <location>
        <begin position="480"/>
        <end position="498"/>
    </location>
</feature>
<dbReference type="Proteomes" id="UP000735302">
    <property type="component" value="Unassembled WGS sequence"/>
</dbReference>
<feature type="transmembrane region" description="Helical" evidence="2">
    <location>
        <begin position="16"/>
        <end position="38"/>
    </location>
</feature>
<evidence type="ECO:0000256" key="1">
    <source>
        <dbReference type="SAM" id="MobiDB-lite"/>
    </source>
</evidence>
<protein>
    <submittedName>
        <fullName evidence="3">Uncharacterized protein</fullName>
    </submittedName>
</protein>
<comment type="caution">
    <text evidence="3">The sequence shown here is derived from an EMBL/GenBank/DDBJ whole genome shotgun (WGS) entry which is preliminary data.</text>
</comment>
<keyword evidence="2" id="KW-0472">Membrane</keyword>